<evidence type="ECO:0000256" key="8">
    <source>
        <dbReference type="ARBA" id="ARBA00022691"/>
    </source>
</evidence>
<keyword evidence="4" id="KW-0963">Cytoplasm</keyword>
<dbReference type="GO" id="GO:0003723">
    <property type="term" value="F:RNA binding"/>
    <property type="evidence" value="ECO:0007669"/>
    <property type="project" value="UniProtKB-UniRule"/>
</dbReference>
<dbReference type="EMBL" id="DTGR01000225">
    <property type="protein sequence ID" value="HHS30936.1"/>
    <property type="molecule type" value="Genomic_DNA"/>
</dbReference>
<feature type="binding site" evidence="13">
    <location>
        <position position="340"/>
    </location>
    <ligand>
        <name>S-adenosyl-L-methionine</name>
        <dbReference type="ChEBI" id="CHEBI:59789"/>
    </ligand>
</feature>
<comment type="caution">
    <text evidence="15">The sequence shown here is derived from an EMBL/GenBank/DDBJ whole genome shotgun (WGS) entry which is preliminary data.</text>
</comment>
<evidence type="ECO:0000259" key="14">
    <source>
        <dbReference type="PROSITE" id="PS51686"/>
    </source>
</evidence>
<dbReference type="Pfam" id="PF01029">
    <property type="entry name" value="NusB"/>
    <property type="match status" value="1"/>
</dbReference>
<evidence type="ECO:0000256" key="2">
    <source>
        <dbReference type="ARBA" id="ARBA00004496"/>
    </source>
</evidence>
<dbReference type="PANTHER" id="PTHR22807">
    <property type="entry name" value="NOP2 YEAST -RELATED NOL1/NOP2/FMU SUN DOMAIN-CONTAINING"/>
    <property type="match status" value="1"/>
</dbReference>
<dbReference type="Pfam" id="PF01189">
    <property type="entry name" value="Methyltr_RsmB-F"/>
    <property type="match status" value="1"/>
</dbReference>
<dbReference type="Gene3D" id="1.10.940.10">
    <property type="entry name" value="NusB-like"/>
    <property type="match status" value="1"/>
</dbReference>
<feature type="binding site" evidence="13">
    <location>
        <position position="322"/>
    </location>
    <ligand>
        <name>S-adenosyl-L-methionine</name>
        <dbReference type="ChEBI" id="CHEBI:59789"/>
    </ligand>
</feature>
<comment type="similarity">
    <text evidence="13">Belongs to the class I-like SAM-binding methyltransferase superfamily. RsmB/NOP family.</text>
</comment>
<evidence type="ECO:0000256" key="4">
    <source>
        <dbReference type="ARBA" id="ARBA00022490"/>
    </source>
</evidence>
<dbReference type="InterPro" id="IPR029063">
    <property type="entry name" value="SAM-dependent_MTases_sf"/>
</dbReference>
<dbReference type="AlphaFoldDB" id="A0A7V6DR89"/>
<evidence type="ECO:0000256" key="7">
    <source>
        <dbReference type="ARBA" id="ARBA00022679"/>
    </source>
</evidence>
<feature type="domain" description="SAM-dependent MTase RsmB/NOP-type" evidence="14">
    <location>
        <begin position="180"/>
        <end position="457"/>
    </location>
</feature>
<evidence type="ECO:0000256" key="13">
    <source>
        <dbReference type="PROSITE-ProRule" id="PRU01023"/>
    </source>
</evidence>
<dbReference type="InterPro" id="IPR035926">
    <property type="entry name" value="NusB-like_sf"/>
</dbReference>
<dbReference type="Gene3D" id="3.30.70.1170">
    <property type="entry name" value="Sun protein, domain 3"/>
    <property type="match status" value="1"/>
</dbReference>
<proteinExistence type="inferred from homology"/>
<evidence type="ECO:0000256" key="3">
    <source>
        <dbReference type="ARBA" id="ARBA00012140"/>
    </source>
</evidence>
<dbReference type="InterPro" id="IPR049560">
    <property type="entry name" value="MeTrfase_RsmB-F_NOP2_cat"/>
</dbReference>
<dbReference type="SUPFAM" id="SSF48013">
    <property type="entry name" value="NusB-like"/>
    <property type="match status" value="1"/>
</dbReference>
<keyword evidence="9 13" id="KW-0694">RNA-binding</keyword>
<accession>A0A7V6DR89</accession>
<keyword evidence="8 13" id="KW-0949">S-adenosyl-L-methionine</keyword>
<dbReference type="InterPro" id="IPR023267">
    <property type="entry name" value="RCMT"/>
</dbReference>
<gene>
    <name evidence="15" type="primary">rsmB</name>
    <name evidence="15" type="ORF">ENV52_14710</name>
</gene>
<evidence type="ECO:0000256" key="6">
    <source>
        <dbReference type="ARBA" id="ARBA00022603"/>
    </source>
</evidence>
<keyword evidence="6 13" id="KW-0489">Methyltransferase</keyword>
<organism evidence="15">
    <name type="scientific">Desulfobacca acetoxidans</name>
    <dbReference type="NCBI Taxonomy" id="60893"/>
    <lineage>
        <taxon>Bacteria</taxon>
        <taxon>Pseudomonadati</taxon>
        <taxon>Thermodesulfobacteriota</taxon>
        <taxon>Desulfobaccia</taxon>
        <taxon>Desulfobaccales</taxon>
        <taxon>Desulfobaccaceae</taxon>
        <taxon>Desulfobacca</taxon>
    </lineage>
</organism>
<feature type="active site" description="Nucleophile" evidence="13">
    <location>
        <position position="393"/>
    </location>
</feature>
<comment type="function">
    <text evidence="1">Specifically methylates the cytosine at position 967 (m5C967) of 16S rRNA.</text>
</comment>
<comment type="caution">
    <text evidence="13">Lacks conserved residue(s) required for the propagation of feature annotation.</text>
</comment>
<dbReference type="InterPro" id="IPR004573">
    <property type="entry name" value="rRNA_ssu_MeTfrase_B"/>
</dbReference>
<comment type="catalytic activity">
    <reaction evidence="12">
        <text>cytidine(967) in 16S rRNA + S-adenosyl-L-methionine = 5-methylcytidine(967) in 16S rRNA + S-adenosyl-L-homocysteine + H(+)</text>
        <dbReference type="Rhea" id="RHEA:42748"/>
        <dbReference type="Rhea" id="RHEA-COMP:10219"/>
        <dbReference type="Rhea" id="RHEA-COMP:10220"/>
        <dbReference type="ChEBI" id="CHEBI:15378"/>
        <dbReference type="ChEBI" id="CHEBI:57856"/>
        <dbReference type="ChEBI" id="CHEBI:59789"/>
        <dbReference type="ChEBI" id="CHEBI:74483"/>
        <dbReference type="ChEBI" id="CHEBI:82748"/>
        <dbReference type="EC" id="2.1.1.176"/>
    </reaction>
</comment>
<dbReference type="Gene3D" id="3.40.50.150">
    <property type="entry name" value="Vaccinia Virus protein VP39"/>
    <property type="match status" value="1"/>
</dbReference>
<name>A0A7V6DR89_9BACT</name>
<feature type="binding site" evidence="13">
    <location>
        <position position="295"/>
    </location>
    <ligand>
        <name>S-adenosyl-L-methionine</name>
        <dbReference type="ChEBI" id="CHEBI:59789"/>
    </ligand>
</feature>
<dbReference type="PANTHER" id="PTHR22807:SF53">
    <property type="entry name" value="RIBOSOMAL RNA SMALL SUBUNIT METHYLTRANSFERASE B-RELATED"/>
    <property type="match status" value="1"/>
</dbReference>
<dbReference type="InterPro" id="IPR001678">
    <property type="entry name" value="MeTrfase_RsmB-F_NOP2_dom"/>
</dbReference>
<dbReference type="GO" id="GO:0006355">
    <property type="term" value="P:regulation of DNA-templated transcription"/>
    <property type="evidence" value="ECO:0007669"/>
    <property type="project" value="InterPro"/>
</dbReference>
<evidence type="ECO:0000256" key="11">
    <source>
        <dbReference type="ARBA" id="ARBA00031088"/>
    </source>
</evidence>
<evidence type="ECO:0000256" key="10">
    <source>
        <dbReference type="ARBA" id="ARBA00030399"/>
    </source>
</evidence>
<reference evidence="15" key="1">
    <citation type="journal article" date="2020" name="mSystems">
        <title>Genome- and Community-Level Interaction Insights into Carbon Utilization and Element Cycling Functions of Hydrothermarchaeota in Hydrothermal Sediment.</title>
        <authorList>
            <person name="Zhou Z."/>
            <person name="Liu Y."/>
            <person name="Xu W."/>
            <person name="Pan J."/>
            <person name="Luo Z.H."/>
            <person name="Li M."/>
        </authorList>
    </citation>
    <scope>NUCLEOTIDE SEQUENCE [LARGE SCALE GENOMIC DNA]</scope>
    <source>
        <strain evidence="15">SpSt-767</strain>
    </source>
</reference>
<evidence type="ECO:0000256" key="12">
    <source>
        <dbReference type="ARBA" id="ARBA00047283"/>
    </source>
</evidence>
<dbReference type="GO" id="GO:0005737">
    <property type="term" value="C:cytoplasm"/>
    <property type="evidence" value="ECO:0007669"/>
    <property type="project" value="UniProtKB-SubCell"/>
</dbReference>
<dbReference type="EC" id="2.1.1.176" evidence="3"/>
<keyword evidence="7 13" id="KW-0808">Transferase</keyword>
<sequence>MSPKLTSSRPTARELALQVLATAQERERHVEDLLAEVLKKHPDLPRTERAFLLELVQGVKRWELRLDYLLSRLSHLPWRKVHPLVKQTLRLAAYQLLFLNRIPAHAAVDEAVNLARSRRLPASHVGFINAILRRLAGGEVPPLPRLEDGIVAALAVGCAHPDWLVARWLTRYGLEETQARLTADNQVPPLTVRVNTLKTDTGSLIKRLEREGVTAVPLTFSPVGLLLQDFDRPPATLPSYREGLWLFQDEAAQLATCLLSAVPDQKILEIGAGRGGKTSHLAEKLNNQGVLPAVDNHRQRLMNLRQNLQRWGVTCAQPIRADAADNLPIKTGSLDAVLLDAPCSALGIIRRHPEIKTRLREADLATFPPRQRQMLETAAPLLKPGGRLLYITCTTEPAENEDLLNGFLADHGEYLLASEPDLLPPPARQFLQPPGFFRTTPAHHNLDGFFAALLTRQEGRKQ</sequence>
<comment type="subcellular location">
    <subcellularLocation>
        <location evidence="2">Cytoplasm</location>
    </subcellularLocation>
</comment>
<dbReference type="CDD" id="cd02440">
    <property type="entry name" value="AdoMet_MTases"/>
    <property type="match status" value="1"/>
</dbReference>
<keyword evidence="5" id="KW-0698">rRNA processing</keyword>
<protein>
    <recommendedName>
        <fullName evidence="3">16S rRNA (cytosine(967)-C(5))-methyltransferase</fullName>
        <ecNumber evidence="3">2.1.1.176</ecNumber>
    </recommendedName>
    <alternativeName>
        <fullName evidence="10">16S rRNA m5C967 methyltransferase</fullName>
    </alternativeName>
    <alternativeName>
        <fullName evidence="11">rRNA (cytosine-C(5)-)-methyltransferase RsmB</fullName>
    </alternativeName>
</protein>
<dbReference type="SUPFAM" id="SSF53335">
    <property type="entry name" value="S-adenosyl-L-methionine-dependent methyltransferases"/>
    <property type="match status" value="1"/>
</dbReference>
<evidence type="ECO:0000313" key="15">
    <source>
        <dbReference type="EMBL" id="HHS30936.1"/>
    </source>
</evidence>
<evidence type="ECO:0000256" key="5">
    <source>
        <dbReference type="ARBA" id="ARBA00022552"/>
    </source>
</evidence>
<dbReference type="PROSITE" id="PS51686">
    <property type="entry name" value="SAM_MT_RSMB_NOP"/>
    <property type="match status" value="1"/>
</dbReference>
<dbReference type="Pfam" id="PF22458">
    <property type="entry name" value="RsmF-B_ferredox"/>
    <property type="match status" value="1"/>
</dbReference>
<evidence type="ECO:0000256" key="9">
    <source>
        <dbReference type="ARBA" id="ARBA00022884"/>
    </source>
</evidence>
<dbReference type="NCBIfam" id="NF011494">
    <property type="entry name" value="PRK14902.1"/>
    <property type="match status" value="1"/>
</dbReference>
<dbReference type="GO" id="GO:0008649">
    <property type="term" value="F:rRNA methyltransferase activity"/>
    <property type="evidence" value="ECO:0007669"/>
    <property type="project" value="InterPro"/>
</dbReference>
<dbReference type="InterPro" id="IPR006027">
    <property type="entry name" value="NusB_RsmB_TIM44"/>
</dbReference>
<dbReference type="PRINTS" id="PR02008">
    <property type="entry name" value="RCMTFAMILY"/>
</dbReference>
<dbReference type="NCBIfam" id="TIGR00563">
    <property type="entry name" value="rsmB"/>
    <property type="match status" value="1"/>
</dbReference>
<dbReference type="InterPro" id="IPR054728">
    <property type="entry name" value="RsmB-like_ferredoxin"/>
</dbReference>
<evidence type="ECO:0000256" key="1">
    <source>
        <dbReference type="ARBA" id="ARBA00002724"/>
    </source>
</evidence>